<feature type="region of interest" description="Disordered" evidence="5">
    <location>
        <begin position="1"/>
        <end position="30"/>
    </location>
</feature>
<dbReference type="Proteomes" id="UP001214576">
    <property type="component" value="Unassembled WGS sequence"/>
</dbReference>
<dbReference type="SUPFAM" id="SSF48726">
    <property type="entry name" value="Immunoglobulin"/>
    <property type="match status" value="2"/>
</dbReference>
<evidence type="ECO:0000256" key="3">
    <source>
        <dbReference type="ARBA" id="ARBA00023136"/>
    </source>
</evidence>
<evidence type="ECO:0000256" key="2">
    <source>
        <dbReference type="ARBA" id="ARBA00022729"/>
    </source>
</evidence>
<proteinExistence type="predicted"/>
<dbReference type="InterPro" id="IPR015631">
    <property type="entry name" value="CD2/SLAM_rcpt"/>
</dbReference>
<dbReference type="PANTHER" id="PTHR12080">
    <property type="entry name" value="SIGNALING LYMPHOCYTIC ACTIVATION MOLECULE"/>
    <property type="match status" value="1"/>
</dbReference>
<dbReference type="CDD" id="cd00096">
    <property type="entry name" value="Ig"/>
    <property type="match status" value="1"/>
</dbReference>
<dbReference type="InterPro" id="IPR013783">
    <property type="entry name" value="Ig-like_fold"/>
</dbReference>
<evidence type="ECO:0000259" key="6">
    <source>
        <dbReference type="PROSITE" id="PS50835"/>
    </source>
</evidence>
<evidence type="ECO:0000256" key="5">
    <source>
        <dbReference type="SAM" id="MobiDB-lite"/>
    </source>
</evidence>
<keyword evidence="3" id="KW-0472">Membrane</keyword>
<keyword evidence="4" id="KW-0325">Glycoprotein</keyword>
<gene>
    <name evidence="7" type="ORF">MG293_001171</name>
</gene>
<keyword evidence="8" id="KW-1185">Reference proteome</keyword>
<dbReference type="InterPro" id="IPR036179">
    <property type="entry name" value="Ig-like_dom_sf"/>
</dbReference>
<feature type="domain" description="Ig-like" evidence="6">
    <location>
        <begin position="184"/>
        <end position="268"/>
    </location>
</feature>
<dbReference type="SMART" id="SM00409">
    <property type="entry name" value="IG"/>
    <property type="match status" value="2"/>
</dbReference>
<name>A0AAD4UML1_OVIAM</name>
<evidence type="ECO:0000256" key="4">
    <source>
        <dbReference type="ARBA" id="ARBA00023180"/>
    </source>
</evidence>
<dbReference type="GO" id="GO:0016020">
    <property type="term" value="C:membrane"/>
    <property type="evidence" value="ECO:0007669"/>
    <property type="project" value="UniProtKB-SubCell"/>
</dbReference>
<keyword evidence="2" id="KW-0732">Signal</keyword>
<reference evidence="7" key="1">
    <citation type="submission" date="2022-03" db="EMBL/GenBank/DDBJ databases">
        <title>Genomic analyses of argali, domestic sheep and their hybrids provide insights into chromosomal evolution, heterosis and genetic basis of agronomic traits.</title>
        <authorList>
            <person name="Li M."/>
        </authorList>
    </citation>
    <scope>NUCLEOTIDE SEQUENCE</scope>
    <source>
        <strain evidence="7">CAU-MHL-2022a</strain>
        <tissue evidence="7">Skin</tissue>
    </source>
</reference>
<dbReference type="PROSITE" id="PS50835">
    <property type="entry name" value="IG_LIKE"/>
    <property type="match status" value="1"/>
</dbReference>
<evidence type="ECO:0000256" key="1">
    <source>
        <dbReference type="ARBA" id="ARBA00004370"/>
    </source>
</evidence>
<comment type="subcellular location">
    <subcellularLocation>
        <location evidence="1">Membrane</location>
    </subcellularLocation>
</comment>
<dbReference type="InterPro" id="IPR007110">
    <property type="entry name" value="Ig-like_dom"/>
</dbReference>
<feature type="compositionally biased region" description="Polar residues" evidence="5">
    <location>
        <begin position="14"/>
        <end position="23"/>
    </location>
</feature>
<dbReference type="AlphaFoldDB" id="A0AAD4UML1"/>
<organism evidence="7 8">
    <name type="scientific">Ovis ammon polii</name>
    <dbReference type="NCBI Taxonomy" id="230172"/>
    <lineage>
        <taxon>Eukaryota</taxon>
        <taxon>Metazoa</taxon>
        <taxon>Chordata</taxon>
        <taxon>Craniata</taxon>
        <taxon>Vertebrata</taxon>
        <taxon>Euteleostomi</taxon>
        <taxon>Mammalia</taxon>
        <taxon>Eutheria</taxon>
        <taxon>Laurasiatheria</taxon>
        <taxon>Artiodactyla</taxon>
        <taxon>Ruminantia</taxon>
        <taxon>Pecora</taxon>
        <taxon>Bovidae</taxon>
        <taxon>Caprinae</taxon>
        <taxon>Ovis</taxon>
    </lineage>
</organism>
<evidence type="ECO:0000313" key="8">
    <source>
        <dbReference type="Proteomes" id="UP001214576"/>
    </source>
</evidence>
<dbReference type="PANTHER" id="PTHR12080:SF110">
    <property type="entry name" value="IG-LIKE DOMAIN-CONTAINING PROTEIN"/>
    <property type="match status" value="1"/>
</dbReference>
<dbReference type="InterPro" id="IPR003599">
    <property type="entry name" value="Ig_sub"/>
</dbReference>
<dbReference type="EMBL" id="JAKZEL010000001">
    <property type="protein sequence ID" value="KAI4548841.1"/>
    <property type="molecule type" value="Genomic_DNA"/>
</dbReference>
<evidence type="ECO:0000313" key="7">
    <source>
        <dbReference type="EMBL" id="KAI4548841.1"/>
    </source>
</evidence>
<sequence length="392" mass="42453">MQQRSFWKHRVDSDASSPASQAGRQPVMGPCSEDPHLCGASRLLGFTSLLLSVCCTGVKSSVAPDPGVQDSGVHIPLQGIRGGSVLFHVPKKQEAEPEEVSWGFGPESNYRVFMRVHRGKDTPTWVSLQDKYQQRVHVPNVTSLRIENLIPEDSGQYRARASFIGGIEFTQVFRLTVYDPAPLPHILVKSASFTAGWCNATLKCTAPGDTEDLKVTWEIKGLPKELEQRVTSKLPSNSWNLTLNLPLSQPNGSLTCVVSNQVGQKTATLDLGEVCVSGVEFQDDQRDNDGGVQYAELNQQGSGEVTNKGTLPWSGSHSTSAASSVDAAIPARLGQVWVTLVMTLVPATVSSGVRSLYADLSYSELRHSLAYGPSQHLISLIGTLENIRTSPT</sequence>
<accession>A0AAD4UML1</accession>
<dbReference type="Gene3D" id="2.60.40.10">
    <property type="entry name" value="Immunoglobulins"/>
    <property type="match status" value="2"/>
</dbReference>
<protein>
    <recommendedName>
        <fullName evidence="6">Ig-like domain-containing protein</fullName>
    </recommendedName>
</protein>
<comment type="caution">
    <text evidence="7">The sequence shown here is derived from an EMBL/GenBank/DDBJ whole genome shotgun (WGS) entry which is preliminary data.</text>
</comment>